<evidence type="ECO:0000313" key="3">
    <source>
        <dbReference type="Proteomes" id="UP000681720"/>
    </source>
</evidence>
<evidence type="ECO:0000313" key="2">
    <source>
        <dbReference type="EMBL" id="CAF4145737.1"/>
    </source>
</evidence>
<organism evidence="1 3">
    <name type="scientific">Rotaria magnacalcarata</name>
    <dbReference type="NCBI Taxonomy" id="392030"/>
    <lineage>
        <taxon>Eukaryota</taxon>
        <taxon>Metazoa</taxon>
        <taxon>Spiralia</taxon>
        <taxon>Gnathifera</taxon>
        <taxon>Rotifera</taxon>
        <taxon>Eurotatoria</taxon>
        <taxon>Bdelloidea</taxon>
        <taxon>Philodinida</taxon>
        <taxon>Philodinidae</taxon>
        <taxon>Rotaria</taxon>
    </lineage>
</organism>
<dbReference type="EMBL" id="CAJOBH010009632">
    <property type="protein sequence ID" value="CAF4145737.1"/>
    <property type="molecule type" value="Genomic_DNA"/>
</dbReference>
<comment type="caution">
    <text evidence="1">The sequence shown here is derived from an EMBL/GenBank/DDBJ whole genome shotgun (WGS) entry which is preliminary data.</text>
</comment>
<accession>A0A8S2MTM0</accession>
<sequence>MHPHPHPGNEDLNRVLPTEELEINELTETSKNHVGPTVLEWKKQQREKTPKQQYVYKTFNDVLKDQTTIFHKKTQKTKTQTMSLFNFSTPTRKFDEDTTIALKHDSSYLQNMMSDEENSMNRINIRLNMIKINQ</sequence>
<protein>
    <submittedName>
        <fullName evidence="1">Uncharacterized protein</fullName>
    </submittedName>
</protein>
<dbReference type="AlphaFoldDB" id="A0A8S2MTM0"/>
<dbReference type="Proteomes" id="UP000681720">
    <property type="component" value="Unassembled WGS sequence"/>
</dbReference>
<proteinExistence type="predicted"/>
<dbReference type="Proteomes" id="UP000681967">
    <property type="component" value="Unassembled WGS sequence"/>
</dbReference>
<reference evidence="1" key="1">
    <citation type="submission" date="2021-02" db="EMBL/GenBank/DDBJ databases">
        <authorList>
            <person name="Nowell W R."/>
        </authorList>
    </citation>
    <scope>NUCLEOTIDE SEQUENCE</scope>
</reference>
<evidence type="ECO:0000313" key="1">
    <source>
        <dbReference type="EMBL" id="CAF3974244.1"/>
    </source>
</evidence>
<name>A0A8S2MTM0_9BILA</name>
<gene>
    <name evidence="2" type="ORF">BYL167_LOCUS21263</name>
    <name evidence="1" type="ORF">GIL414_LOCUS10319</name>
</gene>
<dbReference type="EMBL" id="CAJOBJ010003683">
    <property type="protein sequence ID" value="CAF3974244.1"/>
    <property type="molecule type" value="Genomic_DNA"/>
</dbReference>